<protein>
    <submittedName>
        <fullName evidence="1">Uncharacterized protein</fullName>
    </submittedName>
</protein>
<organism evidence="1">
    <name type="scientific">marine metagenome</name>
    <dbReference type="NCBI Taxonomy" id="408172"/>
    <lineage>
        <taxon>unclassified sequences</taxon>
        <taxon>metagenomes</taxon>
        <taxon>ecological metagenomes</taxon>
    </lineage>
</organism>
<accession>A0A382ZYR3</accession>
<sequence>KKSQQYKKLSPKMKNAVDQIFKKMDAKPSDFLNSFEKTIVEVSKKFKVPEKKLMNYFEKEMLSI</sequence>
<proteinExistence type="predicted"/>
<feature type="non-terminal residue" evidence="1">
    <location>
        <position position="1"/>
    </location>
</feature>
<name>A0A382ZYR3_9ZZZZ</name>
<reference evidence="1" key="1">
    <citation type="submission" date="2018-05" db="EMBL/GenBank/DDBJ databases">
        <authorList>
            <person name="Lanie J.A."/>
            <person name="Ng W.-L."/>
            <person name="Kazmierczak K.M."/>
            <person name="Andrzejewski T.M."/>
            <person name="Davidsen T.M."/>
            <person name="Wayne K.J."/>
            <person name="Tettelin H."/>
            <person name="Glass J.I."/>
            <person name="Rusch D."/>
            <person name="Podicherti R."/>
            <person name="Tsui H.-C.T."/>
            <person name="Winkler M.E."/>
        </authorList>
    </citation>
    <scope>NUCLEOTIDE SEQUENCE</scope>
</reference>
<gene>
    <name evidence="1" type="ORF">METZ01_LOCUS453531</name>
</gene>
<evidence type="ECO:0000313" key="1">
    <source>
        <dbReference type="EMBL" id="SVE00677.1"/>
    </source>
</evidence>
<dbReference type="AlphaFoldDB" id="A0A382ZYR3"/>
<dbReference type="EMBL" id="UINC01187775">
    <property type="protein sequence ID" value="SVE00677.1"/>
    <property type="molecule type" value="Genomic_DNA"/>
</dbReference>